<keyword evidence="6 9" id="KW-1133">Transmembrane helix</keyword>
<feature type="transmembrane region" description="Helical" evidence="9">
    <location>
        <begin position="354"/>
        <end position="380"/>
    </location>
</feature>
<dbReference type="CDD" id="cd17320">
    <property type="entry name" value="MFS_MdfA_MDR_like"/>
    <property type="match status" value="1"/>
</dbReference>
<keyword evidence="7 9" id="KW-0472">Membrane</keyword>
<keyword evidence="5 9" id="KW-0812">Transmembrane</keyword>
<feature type="transmembrane region" description="Helical" evidence="9">
    <location>
        <begin position="95"/>
        <end position="118"/>
    </location>
</feature>
<dbReference type="PROSITE" id="PS00216">
    <property type="entry name" value="SUGAR_TRANSPORT_1"/>
    <property type="match status" value="1"/>
</dbReference>
<feature type="compositionally biased region" description="Basic and acidic residues" evidence="8">
    <location>
        <begin position="1"/>
        <end position="21"/>
    </location>
</feature>
<gene>
    <name evidence="11" type="ORF">GGD46_002819</name>
</gene>
<dbReference type="PROSITE" id="PS50850">
    <property type="entry name" value="MFS"/>
    <property type="match status" value="1"/>
</dbReference>
<dbReference type="InterPro" id="IPR005829">
    <property type="entry name" value="Sugar_transporter_CS"/>
</dbReference>
<proteinExistence type="inferred from homology"/>
<evidence type="ECO:0000256" key="8">
    <source>
        <dbReference type="SAM" id="MobiDB-lite"/>
    </source>
</evidence>
<feature type="domain" description="Major facilitator superfamily (MFS) profile" evidence="10">
    <location>
        <begin position="29"/>
        <end position="415"/>
    </location>
</feature>
<feature type="transmembrane region" description="Helical" evidence="9">
    <location>
        <begin position="321"/>
        <end position="342"/>
    </location>
</feature>
<dbReference type="RefSeq" id="WP_184704684.1">
    <property type="nucleotide sequence ID" value="NZ_JACHBG010000005.1"/>
</dbReference>
<protein>
    <submittedName>
        <fullName evidence="11">Putative MFS family arabinose efflux permease</fullName>
    </submittedName>
</protein>
<dbReference type="InterPro" id="IPR011701">
    <property type="entry name" value="MFS"/>
</dbReference>
<feature type="transmembrane region" description="Helical" evidence="9">
    <location>
        <begin position="153"/>
        <end position="171"/>
    </location>
</feature>
<reference evidence="11 12" key="1">
    <citation type="submission" date="2020-08" db="EMBL/GenBank/DDBJ databases">
        <title>Genomic Encyclopedia of Type Strains, Phase IV (KMG-V): Genome sequencing to study the core and pangenomes of soil and plant-associated prokaryotes.</title>
        <authorList>
            <person name="Whitman W."/>
        </authorList>
    </citation>
    <scope>NUCLEOTIDE SEQUENCE [LARGE SCALE GENOMIC DNA]</scope>
    <source>
        <strain evidence="11 12">SEMIA 4060</strain>
    </source>
</reference>
<evidence type="ECO:0000256" key="9">
    <source>
        <dbReference type="SAM" id="Phobius"/>
    </source>
</evidence>
<dbReference type="InterPro" id="IPR020846">
    <property type="entry name" value="MFS_dom"/>
</dbReference>
<organism evidence="11 12">
    <name type="scientific">Rhizobium lusitanum</name>
    <dbReference type="NCBI Taxonomy" id="293958"/>
    <lineage>
        <taxon>Bacteria</taxon>
        <taxon>Pseudomonadati</taxon>
        <taxon>Pseudomonadota</taxon>
        <taxon>Alphaproteobacteria</taxon>
        <taxon>Hyphomicrobiales</taxon>
        <taxon>Rhizobiaceae</taxon>
        <taxon>Rhizobium/Agrobacterium group</taxon>
        <taxon>Rhizobium</taxon>
    </lineage>
</organism>
<comment type="caution">
    <text evidence="11">The sequence shown here is derived from an EMBL/GenBank/DDBJ whole genome shotgun (WGS) entry which is preliminary data.</text>
</comment>
<feature type="transmembrane region" description="Helical" evidence="9">
    <location>
        <begin position="386"/>
        <end position="409"/>
    </location>
</feature>
<feature type="transmembrane region" description="Helical" evidence="9">
    <location>
        <begin position="30"/>
        <end position="51"/>
    </location>
</feature>
<dbReference type="Gene3D" id="1.20.1720.10">
    <property type="entry name" value="Multidrug resistance protein D"/>
    <property type="match status" value="1"/>
</dbReference>
<feature type="transmembrane region" description="Helical" evidence="9">
    <location>
        <begin position="63"/>
        <end position="83"/>
    </location>
</feature>
<feature type="transmembrane region" description="Helical" evidence="9">
    <location>
        <begin position="229"/>
        <end position="253"/>
    </location>
</feature>
<dbReference type="PANTHER" id="PTHR42718:SF9">
    <property type="entry name" value="MAJOR FACILITATOR SUPERFAMILY MULTIDRUG TRANSPORTER MFSC"/>
    <property type="match status" value="1"/>
</dbReference>
<feature type="region of interest" description="Disordered" evidence="8">
    <location>
        <begin position="1"/>
        <end position="23"/>
    </location>
</feature>
<dbReference type="GO" id="GO:0016020">
    <property type="term" value="C:membrane"/>
    <property type="evidence" value="ECO:0007669"/>
    <property type="project" value="UniProtKB-SubCell"/>
</dbReference>
<evidence type="ECO:0000259" key="10">
    <source>
        <dbReference type="PROSITE" id="PS50850"/>
    </source>
</evidence>
<feature type="transmembrane region" description="Helical" evidence="9">
    <location>
        <begin position="177"/>
        <end position="199"/>
    </location>
</feature>
<dbReference type="GO" id="GO:0022857">
    <property type="term" value="F:transmembrane transporter activity"/>
    <property type="evidence" value="ECO:0007669"/>
    <property type="project" value="InterPro"/>
</dbReference>
<evidence type="ECO:0000256" key="6">
    <source>
        <dbReference type="ARBA" id="ARBA00022989"/>
    </source>
</evidence>
<evidence type="ECO:0000256" key="5">
    <source>
        <dbReference type="ARBA" id="ARBA00022692"/>
    </source>
</evidence>
<comment type="subcellular location">
    <subcellularLocation>
        <location evidence="2">Membrane</location>
        <topology evidence="2">Multi-pass membrane protein</topology>
    </subcellularLocation>
</comment>
<comment type="similarity">
    <text evidence="3">Belongs to the major facilitator superfamily. TCR/Tet family.</text>
</comment>
<evidence type="ECO:0000256" key="3">
    <source>
        <dbReference type="ARBA" id="ARBA00007520"/>
    </source>
</evidence>
<dbReference type="InterPro" id="IPR036259">
    <property type="entry name" value="MFS_trans_sf"/>
</dbReference>
<dbReference type="SUPFAM" id="SSF103473">
    <property type="entry name" value="MFS general substrate transporter"/>
    <property type="match status" value="1"/>
</dbReference>
<name>A0A7X0IQY7_9HYPH</name>
<sequence length="415" mass="43252">MTRTESRIDHSSKQAVDDPTKARAAAQPRLTTLILLSALAVLPVNMILPSLPKISAAFHADFALVNLSVAGFSIVTAFLEAIGGAISDRFGRRPVVLTALSVFIVASIGCILAPSIGIFLLCRMMQACIGPCYSVALVIIKETSSDREAASKFGYLAMGWALAPMVGPLFGGTLDQLFGWQASFVVLAILGIAAFLLSLRELKGSRPPLSGMGSNYLASYGLLLRSARFWAYTLCMACSMGVLYVFLGGAPLTIGDTLDDSSAKLGFYMGLVPAGFILGSYLAGRYAARIRIGMILVTARLLTCIGLATGLALSLSGATHVLALFGPCIFIGIGNGLTMPAANSGAMSVRSDTVGTAAGLAAAMRISGGALIGSIAGLFLERSPMIHTLFALMLISALLALLAAFWAAIIEKRVS</sequence>
<dbReference type="EMBL" id="JACHBG010000005">
    <property type="protein sequence ID" value="MBB6485531.1"/>
    <property type="molecule type" value="Genomic_DNA"/>
</dbReference>
<dbReference type="Proteomes" id="UP000565576">
    <property type="component" value="Unassembled WGS sequence"/>
</dbReference>
<evidence type="ECO:0000256" key="4">
    <source>
        <dbReference type="ARBA" id="ARBA00022448"/>
    </source>
</evidence>
<dbReference type="Pfam" id="PF07690">
    <property type="entry name" value="MFS_1"/>
    <property type="match status" value="1"/>
</dbReference>
<evidence type="ECO:0000256" key="7">
    <source>
        <dbReference type="ARBA" id="ARBA00023136"/>
    </source>
</evidence>
<evidence type="ECO:0000313" key="11">
    <source>
        <dbReference type="EMBL" id="MBB6485531.1"/>
    </source>
</evidence>
<dbReference type="PANTHER" id="PTHR42718">
    <property type="entry name" value="MAJOR FACILITATOR SUPERFAMILY MULTIDRUG TRANSPORTER MFSC"/>
    <property type="match status" value="1"/>
</dbReference>
<evidence type="ECO:0000256" key="2">
    <source>
        <dbReference type="ARBA" id="ARBA00004141"/>
    </source>
</evidence>
<evidence type="ECO:0000313" key="12">
    <source>
        <dbReference type="Proteomes" id="UP000565576"/>
    </source>
</evidence>
<keyword evidence="4" id="KW-0813">Transport</keyword>
<feature type="transmembrane region" description="Helical" evidence="9">
    <location>
        <begin position="295"/>
        <end position="315"/>
    </location>
</feature>
<comment type="function">
    <text evidence="1">Resistance to tetracycline by an active tetracycline efflux. This is an energy-dependent process that decreases the accumulation of the antibiotic in whole cells. This protein functions as a metal-tetracycline/H(+) antiporter.</text>
</comment>
<dbReference type="InterPro" id="IPR001958">
    <property type="entry name" value="Tet-R_TetA/multi-R_MdtG-like"/>
</dbReference>
<feature type="transmembrane region" description="Helical" evidence="9">
    <location>
        <begin position="265"/>
        <end position="283"/>
    </location>
</feature>
<dbReference type="PRINTS" id="PR01035">
    <property type="entry name" value="TCRTETA"/>
</dbReference>
<accession>A0A7X0IQY7</accession>
<dbReference type="AlphaFoldDB" id="A0A7X0IQY7"/>
<feature type="transmembrane region" description="Helical" evidence="9">
    <location>
        <begin position="124"/>
        <end position="141"/>
    </location>
</feature>
<evidence type="ECO:0000256" key="1">
    <source>
        <dbReference type="ARBA" id="ARBA00003279"/>
    </source>
</evidence>